<dbReference type="AlphaFoldDB" id="A0A240UML1"/>
<dbReference type="PANTHER" id="PTHR12993">
    <property type="entry name" value="N-ACETYLGLUCOSAMINYL-PHOSPHATIDYLINOSITOL DE-N-ACETYLASE-RELATED"/>
    <property type="match status" value="1"/>
</dbReference>
<accession>A0A240UML1</accession>
<gene>
    <name evidence="2" type="ORF">B9H00_06360</name>
</gene>
<organism evidence="2 3">
    <name type="scientific">Kushneria marisflavi</name>
    <dbReference type="NCBI Taxonomy" id="157779"/>
    <lineage>
        <taxon>Bacteria</taxon>
        <taxon>Pseudomonadati</taxon>
        <taxon>Pseudomonadota</taxon>
        <taxon>Gammaproteobacteria</taxon>
        <taxon>Oceanospirillales</taxon>
        <taxon>Halomonadaceae</taxon>
        <taxon>Kushneria</taxon>
    </lineage>
</organism>
<dbReference type="GO" id="GO:0016811">
    <property type="term" value="F:hydrolase activity, acting on carbon-nitrogen (but not peptide) bonds, in linear amides"/>
    <property type="evidence" value="ECO:0007669"/>
    <property type="project" value="TreeGrafter"/>
</dbReference>
<dbReference type="InterPro" id="IPR024078">
    <property type="entry name" value="LmbE-like_dom_sf"/>
</dbReference>
<dbReference type="Gene3D" id="3.40.50.10320">
    <property type="entry name" value="LmbE-like"/>
    <property type="match status" value="1"/>
</dbReference>
<dbReference type="EMBL" id="CP021358">
    <property type="protein sequence ID" value="ART62718.1"/>
    <property type="molecule type" value="Genomic_DNA"/>
</dbReference>
<proteinExistence type="predicted"/>
<evidence type="ECO:0000313" key="3">
    <source>
        <dbReference type="Proteomes" id="UP000194457"/>
    </source>
</evidence>
<dbReference type="Proteomes" id="UP000194457">
    <property type="component" value="Chromosome"/>
</dbReference>
<protein>
    <recommendedName>
        <fullName evidence="4">Acetylglucosaminylphosphatidylinositol deacetylase</fullName>
    </recommendedName>
</protein>
<dbReference type="SUPFAM" id="SSF102588">
    <property type="entry name" value="LmbE-like"/>
    <property type="match status" value="1"/>
</dbReference>
<name>A0A240UML1_9GAMM</name>
<sequence length="268" mass="29229">MAVMSADNRRIEGEGTPEADWQARGKLEAMPLISHEMLVAPSQHAVIVAPHPDDETLGFAGLMLQLAAAGHALQIVAVTDGTASHAGSSHWTPEHLARQRPRESLEALSRLGCQQQTTVIRLGLPDTRVAEHESTLCDHLLTELTPAHVVLTTWRGDGHPDHEATGRACVRACGITGARLIEIPIWTWHWAAPQDSRVPWGRARRLPLDETLLAKKRAAIQAHESQLSVDPATGKAPILPDHVLARLTRPYEVFFIDEPSAPAGRAYP</sequence>
<evidence type="ECO:0000313" key="2">
    <source>
        <dbReference type="EMBL" id="ART62718.1"/>
    </source>
</evidence>
<reference evidence="2 3" key="1">
    <citation type="submission" date="2017-05" db="EMBL/GenBank/DDBJ databases">
        <authorList>
            <person name="Song R."/>
            <person name="Chenine A.L."/>
            <person name="Ruprecht R.M."/>
        </authorList>
    </citation>
    <scope>NUCLEOTIDE SEQUENCE [LARGE SCALE GENOMIC DNA]</scope>
    <source>
        <strain evidence="2">SW32</strain>
    </source>
</reference>
<dbReference type="KEGG" id="kma:B9H00_06360"/>
<keyword evidence="3" id="KW-1185">Reference proteome</keyword>
<evidence type="ECO:0008006" key="4">
    <source>
        <dbReference type="Google" id="ProtNLM"/>
    </source>
</evidence>
<dbReference type="PANTHER" id="PTHR12993:SF29">
    <property type="entry name" value="BLR3841 PROTEIN"/>
    <property type="match status" value="1"/>
</dbReference>
<feature type="region of interest" description="Disordered" evidence="1">
    <location>
        <begin position="1"/>
        <end position="21"/>
    </location>
</feature>
<dbReference type="InterPro" id="IPR003737">
    <property type="entry name" value="GlcNAc_PI_deacetylase-related"/>
</dbReference>
<evidence type="ECO:0000256" key="1">
    <source>
        <dbReference type="SAM" id="MobiDB-lite"/>
    </source>
</evidence>
<dbReference type="Pfam" id="PF02585">
    <property type="entry name" value="PIG-L"/>
    <property type="match status" value="1"/>
</dbReference>